<feature type="signal peptide" evidence="1">
    <location>
        <begin position="1"/>
        <end position="31"/>
    </location>
</feature>
<accession>A0A1T4YR27</accession>
<keyword evidence="5" id="KW-1185">Reference proteome</keyword>
<organism evidence="4 5">
    <name type="scientific">Aeromicrobium choanae</name>
    <dbReference type="NCBI Taxonomy" id="1736691"/>
    <lineage>
        <taxon>Bacteria</taxon>
        <taxon>Bacillati</taxon>
        <taxon>Actinomycetota</taxon>
        <taxon>Actinomycetes</taxon>
        <taxon>Propionibacteriales</taxon>
        <taxon>Nocardioidaceae</taxon>
        <taxon>Aeromicrobium</taxon>
    </lineage>
</organism>
<evidence type="ECO:0000259" key="2">
    <source>
        <dbReference type="Pfam" id="PF13449"/>
    </source>
</evidence>
<proteinExistence type="predicted"/>
<dbReference type="EMBL" id="LT796768">
    <property type="protein sequence ID" value="SKB04209.1"/>
    <property type="molecule type" value="Genomic_DNA"/>
</dbReference>
<sequence length="935" mass="97980">MTPVSRSLAALAGAAVLATALPLLSTSVADAAPEKSFHRLATYPVFQNVPPGTPASAATVAEISAVSDDGRTLVYTDALGKRIGFLDISDPSNPRGEGSLSLEELGDADDQPTSVSIVGKYVLVVVDTSASFTEPSGRLDVVRLSDGVRVRSIDLAGQPDSIAFDAKKSVAAIAIENQRDEDFTPAGRAKGDLPQAPGGFVQLLDLEGGPADWSLRRVDLDADTLAAAGIAEPTDPEPEYVSINSKGTLAVTLQENNGIVLIDTATGRITKAFSAGSVDLTGIDAKKDGRISLTDSLPSVVREPDAIAWIGDDHLATANEGDWKGGSRGWTVFDTDGEVVWDAGNTFERLAVKHGLYNDDRAAKKGSEPEGLAVAEFDGTPYAFVGSERSNFVAVYDVSDPAKPEFVQVMPTTNGPEGLLPIPSRGLFAVSSETDDASVSVRATVGLYAWKPGKAAFPSIVSDEKDGAPIGWQALGALSADPKDAKTLWTAADTVVKNGTLYRVDVSASPARITESVAVTDGGAPAALDIEGLFKRPQGGFWLASEGATGPANALVRTDDAGAVQERVSLPADITAKLGKWGLEGVTATTDADGEHVWFALQRPLTGEDVARIGRYDVADQTFHWFGYELESPLRGSGDWVGLSEITAIDADTFAVIERDKLNGPAARNKRIYTVTIPKDSAEELPVLQKRLAIDVLPHLRETQGWTQEKLEGFTIAADGSLYGITDNDGLKDATGETVFLRLGKAADAFGQELATTTGLRLSASRAEYAQRITATVSVGGAASGAVELREGAKVVARARVTAGKATVALPRLTVGRHSLTARFTGSALAAGSTSTPVSVTVVKASSRTSLAVKATVKRAKPVKVVATVRAAGHQPTGKVRFMAGSKVLKTVRLTDGKAVATVKLRSSQWIRAVYLGSAQTKGSGSTRKAVTVRR</sequence>
<name>A0A1T4YR27_9ACTN</name>
<evidence type="ECO:0000313" key="4">
    <source>
        <dbReference type="EMBL" id="SKB04209.1"/>
    </source>
</evidence>
<dbReference type="Proteomes" id="UP000191040">
    <property type="component" value="Chromosome I"/>
</dbReference>
<evidence type="ECO:0000259" key="3">
    <source>
        <dbReference type="Pfam" id="PF16640"/>
    </source>
</evidence>
<feature type="domain" description="Bacterial Ig-like" evidence="3">
    <location>
        <begin position="763"/>
        <end position="842"/>
    </location>
</feature>
<dbReference type="Pfam" id="PF13449">
    <property type="entry name" value="Phytase-like"/>
    <property type="match status" value="1"/>
</dbReference>
<evidence type="ECO:0000256" key="1">
    <source>
        <dbReference type="SAM" id="SignalP"/>
    </source>
</evidence>
<keyword evidence="1" id="KW-0732">Signal</keyword>
<reference evidence="5" key="1">
    <citation type="submission" date="2017-02" db="EMBL/GenBank/DDBJ databases">
        <authorList>
            <person name="Varghese N."/>
            <person name="Submissions S."/>
        </authorList>
    </citation>
    <scope>NUCLEOTIDE SEQUENCE [LARGE SCALE GENOMIC DNA]</scope>
    <source>
        <strain evidence="5">9H-4</strain>
    </source>
</reference>
<dbReference type="SUPFAM" id="SSF82171">
    <property type="entry name" value="DPP6 N-terminal domain-like"/>
    <property type="match status" value="1"/>
</dbReference>
<dbReference type="PANTHER" id="PTHR46928">
    <property type="entry name" value="MESENCHYME-SPECIFIC CELL SURFACE GLYCOPROTEIN"/>
    <property type="match status" value="1"/>
</dbReference>
<protein>
    <submittedName>
        <fullName evidence="4">Ig-like domain (Group 3)</fullName>
    </submittedName>
</protein>
<dbReference type="InterPro" id="IPR027372">
    <property type="entry name" value="Phytase-like_dom"/>
</dbReference>
<dbReference type="PANTHER" id="PTHR46928:SF1">
    <property type="entry name" value="MESENCHYME-SPECIFIC CELL SURFACE GLYCOPROTEIN"/>
    <property type="match status" value="1"/>
</dbReference>
<feature type="domain" description="Bacterial Ig-like" evidence="3">
    <location>
        <begin position="853"/>
        <end position="933"/>
    </location>
</feature>
<dbReference type="STRING" id="1736691.SAMN06295964_0505"/>
<feature type="domain" description="Phytase-like" evidence="2">
    <location>
        <begin position="471"/>
        <end position="729"/>
    </location>
</feature>
<dbReference type="InterPro" id="IPR013783">
    <property type="entry name" value="Ig-like_fold"/>
</dbReference>
<dbReference type="InterPro" id="IPR052956">
    <property type="entry name" value="Mesenchyme-surface_protein"/>
</dbReference>
<dbReference type="InterPro" id="IPR032109">
    <property type="entry name" value="Big_3_5"/>
</dbReference>
<dbReference type="Gene3D" id="2.60.40.10">
    <property type="entry name" value="Immunoglobulins"/>
    <property type="match status" value="2"/>
</dbReference>
<dbReference type="InterPro" id="IPR011044">
    <property type="entry name" value="Quino_amine_DH_bsu"/>
</dbReference>
<dbReference type="OrthoDB" id="1016457at2"/>
<dbReference type="GO" id="GO:0005975">
    <property type="term" value="P:carbohydrate metabolic process"/>
    <property type="evidence" value="ECO:0007669"/>
    <property type="project" value="UniProtKB-ARBA"/>
</dbReference>
<dbReference type="AlphaFoldDB" id="A0A1T4YR27"/>
<feature type="chain" id="PRO_5012029769" evidence="1">
    <location>
        <begin position="32"/>
        <end position="935"/>
    </location>
</feature>
<dbReference type="Pfam" id="PF16640">
    <property type="entry name" value="Big_3_5"/>
    <property type="match status" value="2"/>
</dbReference>
<gene>
    <name evidence="4" type="ORF">SAMN06295964_0505</name>
</gene>
<evidence type="ECO:0000313" key="5">
    <source>
        <dbReference type="Proteomes" id="UP000191040"/>
    </source>
</evidence>
<dbReference type="SUPFAM" id="SSF50969">
    <property type="entry name" value="YVTN repeat-like/Quinoprotein amine dehydrogenase"/>
    <property type="match status" value="1"/>
</dbReference>